<evidence type="ECO:0000313" key="1">
    <source>
        <dbReference type="EMBL" id="QJR43755.1"/>
    </source>
</evidence>
<gene>
    <name evidence="1" type="ORF">HLA87_03130</name>
</gene>
<dbReference type="KEGG" id="mmir:HLA87_03130"/>
<dbReference type="EMBL" id="CP053096">
    <property type="protein sequence ID" value="QJR43755.1"/>
    <property type="molecule type" value="Genomic_DNA"/>
</dbReference>
<reference evidence="1 2" key="1">
    <citation type="submission" date="2020-05" db="EMBL/GenBank/DDBJ databases">
        <title>Novel Mycoplasma species detected in Mirounga angustirostris (northern elephant seal) from the USA.</title>
        <authorList>
            <person name="Volokhov D.V."/>
        </authorList>
    </citation>
    <scope>NUCLEOTIDE SEQUENCE [LARGE SCALE GENOMIC DNA]</scope>
    <source>
        <strain evidence="1 2">Mirounga ES2806-GEN</strain>
    </source>
</reference>
<proteinExistence type="predicted"/>
<dbReference type="Proteomes" id="UP000500686">
    <property type="component" value="Chromosome"/>
</dbReference>
<evidence type="ECO:0000313" key="2">
    <source>
        <dbReference type="Proteomes" id="UP000500686"/>
    </source>
</evidence>
<sequence length="92" mass="10259">MKKINIKTRTIVWLLAGIISLAIIIVCSLIIHRVTHGVEAIRHINLETELAGEYRSHKAYAIGILSFCSVICAISIAICYLGFKSWNYNATL</sequence>
<dbReference type="RefSeq" id="WP_171111846.1">
    <property type="nucleotide sequence ID" value="NZ_CP053096.1"/>
</dbReference>
<dbReference type="AlphaFoldDB" id="A0A6M4JBK0"/>
<keyword evidence="2" id="KW-1185">Reference proteome</keyword>
<organism evidence="1 2">
    <name type="scientific">Mycoplasma miroungigenitalium</name>
    <dbReference type="NCBI Taxonomy" id="754515"/>
    <lineage>
        <taxon>Bacteria</taxon>
        <taxon>Bacillati</taxon>
        <taxon>Mycoplasmatota</taxon>
        <taxon>Mollicutes</taxon>
        <taxon>Mycoplasmataceae</taxon>
        <taxon>Mycoplasma</taxon>
    </lineage>
</organism>
<protein>
    <submittedName>
        <fullName evidence="1">Uncharacterized protein</fullName>
    </submittedName>
</protein>
<name>A0A6M4JBK0_9MOLU</name>
<accession>A0A6M4JBK0</accession>